<proteinExistence type="predicted"/>
<accession>A0ABS3T1C7</accession>
<sequence length="261" mass="29129">MKIHHLRNATLIIETRDKHILVDPMLSSKGKAAPPFSFIRFKPRRNPIIDLPVNALAMVEKTSHCLVTHLHPDHLDKAGEDLLLSKEIPVISSIKDQDKLSQRGLNVTQSVDYWKTSAFLGGTIQGIPAVHGYGAVAKRMGNVMGYFIKLPNEPSIYLSSDTIYTEDVHKVLTELNPDIAVVACGSAQLDFYKPILMHMDDILRFITTAPSIVIANHLEAVNHCPTKRHQLKNEVLKLGLTKKVWIPDDGESKEFNSIQSS</sequence>
<evidence type="ECO:0000313" key="4">
    <source>
        <dbReference type="Proteomes" id="UP000676776"/>
    </source>
</evidence>
<protein>
    <submittedName>
        <fullName evidence="3">MBL fold metallo-hydrolase</fullName>
    </submittedName>
</protein>
<dbReference type="InterPro" id="IPR050114">
    <property type="entry name" value="UPF0173_UPF0282_UlaG_hydrolase"/>
</dbReference>
<dbReference type="EMBL" id="JAGEVF010000004">
    <property type="protein sequence ID" value="MBO3116555.1"/>
    <property type="molecule type" value="Genomic_DNA"/>
</dbReference>
<dbReference type="InterPro" id="IPR036866">
    <property type="entry name" value="RibonucZ/Hydroxyglut_hydro"/>
</dbReference>
<evidence type="ECO:0000313" key="3">
    <source>
        <dbReference type="EMBL" id="MBO3116555.1"/>
    </source>
</evidence>
<keyword evidence="1" id="KW-0378">Hydrolase</keyword>
<dbReference type="InterPro" id="IPR001279">
    <property type="entry name" value="Metallo-B-lactamas"/>
</dbReference>
<dbReference type="Gene3D" id="3.60.15.10">
    <property type="entry name" value="Ribonuclease Z/Hydroxyacylglutathione hydrolase-like"/>
    <property type="match status" value="1"/>
</dbReference>
<dbReference type="PANTHER" id="PTHR43546">
    <property type="entry name" value="UPF0173 METAL-DEPENDENT HYDROLASE MJ1163-RELATED"/>
    <property type="match status" value="1"/>
</dbReference>
<name>A0ABS3T1C7_9FLAO</name>
<feature type="domain" description="Metallo-beta-lactamase" evidence="2">
    <location>
        <begin position="20"/>
        <end position="208"/>
    </location>
</feature>
<dbReference type="Pfam" id="PF12706">
    <property type="entry name" value="Lactamase_B_2"/>
    <property type="match status" value="1"/>
</dbReference>
<reference evidence="3 4" key="1">
    <citation type="submission" date="2021-03" db="EMBL/GenBank/DDBJ databases">
        <title>Winogradskyella sp. nov., isolated from costal sediment.</title>
        <authorList>
            <person name="Gao C."/>
        </authorList>
    </citation>
    <scope>NUCLEOTIDE SEQUENCE [LARGE SCALE GENOMIC DNA]</scope>
    <source>
        <strain evidence="3 4">DF17</strain>
    </source>
</reference>
<dbReference type="SUPFAM" id="SSF56281">
    <property type="entry name" value="Metallo-hydrolase/oxidoreductase"/>
    <property type="match status" value="1"/>
</dbReference>
<organism evidence="3 4">
    <name type="scientific">Winogradskyella pelagia</name>
    <dbReference type="NCBI Taxonomy" id="2819984"/>
    <lineage>
        <taxon>Bacteria</taxon>
        <taxon>Pseudomonadati</taxon>
        <taxon>Bacteroidota</taxon>
        <taxon>Flavobacteriia</taxon>
        <taxon>Flavobacteriales</taxon>
        <taxon>Flavobacteriaceae</taxon>
        <taxon>Winogradskyella</taxon>
    </lineage>
</organism>
<comment type="caution">
    <text evidence="3">The sequence shown here is derived from an EMBL/GenBank/DDBJ whole genome shotgun (WGS) entry which is preliminary data.</text>
</comment>
<dbReference type="PANTHER" id="PTHR43546:SF9">
    <property type="entry name" value="L-ASCORBATE-6-PHOSPHATE LACTONASE ULAG-RELATED"/>
    <property type="match status" value="1"/>
</dbReference>
<evidence type="ECO:0000259" key="2">
    <source>
        <dbReference type="Pfam" id="PF12706"/>
    </source>
</evidence>
<dbReference type="Proteomes" id="UP000676776">
    <property type="component" value="Unassembled WGS sequence"/>
</dbReference>
<evidence type="ECO:0000256" key="1">
    <source>
        <dbReference type="ARBA" id="ARBA00022801"/>
    </source>
</evidence>
<keyword evidence="4" id="KW-1185">Reference proteome</keyword>
<dbReference type="RefSeq" id="WP_208153819.1">
    <property type="nucleotide sequence ID" value="NZ_JAGEVF010000004.1"/>
</dbReference>
<gene>
    <name evidence="3" type="ORF">J4050_07345</name>
</gene>